<dbReference type="GO" id="GO:0004312">
    <property type="term" value="F:fatty acid synthase activity"/>
    <property type="evidence" value="ECO:0007669"/>
    <property type="project" value="TreeGrafter"/>
</dbReference>
<dbReference type="SUPFAM" id="SSF47336">
    <property type="entry name" value="ACP-like"/>
    <property type="match status" value="1"/>
</dbReference>
<dbReference type="InterPro" id="IPR049552">
    <property type="entry name" value="PKS_DH_N"/>
</dbReference>
<protein>
    <submittedName>
        <fullName evidence="14">Type I polyketide synthase</fullName>
    </submittedName>
</protein>
<dbReference type="GO" id="GO:0033068">
    <property type="term" value="P:macrolide biosynthetic process"/>
    <property type="evidence" value="ECO:0007669"/>
    <property type="project" value="UniProtKB-ARBA"/>
</dbReference>
<keyword evidence="4" id="KW-0597">Phosphoprotein</keyword>
<dbReference type="Pfam" id="PF16197">
    <property type="entry name" value="KAsynt_C_assoc"/>
    <property type="match status" value="1"/>
</dbReference>
<dbReference type="FunFam" id="3.40.47.10:FF:000019">
    <property type="entry name" value="Polyketide synthase type I"/>
    <property type="match status" value="1"/>
</dbReference>
<dbReference type="PROSITE" id="PS52019">
    <property type="entry name" value="PKS_MFAS_DH"/>
    <property type="match status" value="1"/>
</dbReference>
<dbReference type="InterPro" id="IPR013968">
    <property type="entry name" value="PKS_KR"/>
</dbReference>
<dbReference type="InterPro" id="IPR057326">
    <property type="entry name" value="KR_dom"/>
</dbReference>
<dbReference type="InterPro" id="IPR020807">
    <property type="entry name" value="PKS_DH"/>
</dbReference>
<dbReference type="RefSeq" id="WP_055546221.1">
    <property type="nucleotide sequence ID" value="NZ_CP023699.1"/>
</dbReference>
<evidence type="ECO:0000256" key="5">
    <source>
        <dbReference type="ARBA" id="ARBA00022679"/>
    </source>
</evidence>
<dbReference type="PROSITE" id="PS00012">
    <property type="entry name" value="PHOSPHOPANTETHEINE"/>
    <property type="match status" value="1"/>
</dbReference>
<dbReference type="InterPro" id="IPR015083">
    <property type="entry name" value="NorB/c/GfsB-D-like_docking"/>
</dbReference>
<dbReference type="Pfam" id="PF08990">
    <property type="entry name" value="Docking"/>
    <property type="match status" value="1"/>
</dbReference>
<dbReference type="InterPro" id="IPR006162">
    <property type="entry name" value="Ppantetheine_attach_site"/>
</dbReference>
<dbReference type="InterPro" id="IPR049900">
    <property type="entry name" value="PKS_mFAS_DH"/>
</dbReference>
<dbReference type="InterPro" id="IPR055123">
    <property type="entry name" value="SpnB-like_Rossmann"/>
</dbReference>
<dbReference type="Gene3D" id="3.10.129.110">
    <property type="entry name" value="Polyketide synthase dehydratase"/>
    <property type="match status" value="1"/>
</dbReference>
<dbReference type="SUPFAM" id="SSF51735">
    <property type="entry name" value="NAD(P)-binding Rossmann-fold domains"/>
    <property type="match status" value="2"/>
</dbReference>
<evidence type="ECO:0000256" key="8">
    <source>
        <dbReference type="ARBA" id="ARBA00023315"/>
    </source>
</evidence>
<keyword evidence="15" id="KW-1185">Reference proteome</keyword>
<dbReference type="SUPFAM" id="SSF55048">
    <property type="entry name" value="Probable ACP-binding domain of malonyl-CoA ACP transacylase"/>
    <property type="match status" value="1"/>
</dbReference>
<dbReference type="InterPro" id="IPR050091">
    <property type="entry name" value="PKS_NRPS_Biosynth_Enz"/>
</dbReference>
<dbReference type="InterPro" id="IPR016036">
    <property type="entry name" value="Malonyl_transacylase_ACP-bd"/>
</dbReference>
<dbReference type="SUPFAM" id="SSF52151">
    <property type="entry name" value="FabD/lysophospholipase-like"/>
    <property type="match status" value="1"/>
</dbReference>
<dbReference type="Gene3D" id="1.10.1200.10">
    <property type="entry name" value="ACP-like"/>
    <property type="match status" value="1"/>
</dbReference>
<dbReference type="InterPro" id="IPR014031">
    <property type="entry name" value="Ketoacyl_synth_C"/>
</dbReference>
<dbReference type="InterPro" id="IPR018201">
    <property type="entry name" value="Ketoacyl_synth_AS"/>
</dbReference>
<dbReference type="KEGG" id="ska:CP970_00310"/>
<feature type="region of interest" description="C-terminal hotdog fold" evidence="9">
    <location>
        <begin position="1083"/>
        <end position="1217"/>
    </location>
</feature>
<evidence type="ECO:0000256" key="10">
    <source>
        <dbReference type="SAM" id="Coils"/>
    </source>
</evidence>
<dbReference type="InterPro" id="IPR016039">
    <property type="entry name" value="Thiolase-like"/>
</dbReference>
<dbReference type="InterPro" id="IPR009081">
    <property type="entry name" value="PP-bd_ACP"/>
</dbReference>
<dbReference type="InterPro" id="IPR001227">
    <property type="entry name" value="Ac_transferase_dom_sf"/>
</dbReference>
<keyword evidence="7" id="KW-0511">Multifunctional enzyme</keyword>
<evidence type="ECO:0000256" key="2">
    <source>
        <dbReference type="ARBA" id="ARBA00004792"/>
    </source>
</evidence>
<dbReference type="GO" id="GO:0031177">
    <property type="term" value="F:phosphopantetheine binding"/>
    <property type="evidence" value="ECO:0007669"/>
    <property type="project" value="InterPro"/>
</dbReference>
<feature type="domain" description="Ketosynthase family 3 (KS3)" evidence="12">
    <location>
        <begin position="33"/>
        <end position="457"/>
    </location>
</feature>
<dbReference type="PROSITE" id="PS50075">
    <property type="entry name" value="CARRIER"/>
    <property type="match status" value="1"/>
</dbReference>
<dbReference type="Pfam" id="PF22953">
    <property type="entry name" value="SpnB_Rossmann"/>
    <property type="match status" value="1"/>
</dbReference>
<dbReference type="GO" id="GO:0004315">
    <property type="term" value="F:3-oxoacyl-[acyl-carrier-protein] synthase activity"/>
    <property type="evidence" value="ECO:0007669"/>
    <property type="project" value="InterPro"/>
</dbReference>
<proteinExistence type="predicted"/>
<dbReference type="PROSITE" id="PS52004">
    <property type="entry name" value="KS3_2"/>
    <property type="match status" value="1"/>
</dbReference>
<dbReference type="InterPro" id="IPR042104">
    <property type="entry name" value="PKS_dehydratase_sf"/>
</dbReference>
<dbReference type="Pfam" id="PF00550">
    <property type="entry name" value="PP-binding"/>
    <property type="match status" value="1"/>
</dbReference>
<dbReference type="InterPro" id="IPR049551">
    <property type="entry name" value="PKS_DH_C"/>
</dbReference>
<evidence type="ECO:0000259" key="12">
    <source>
        <dbReference type="PROSITE" id="PS52004"/>
    </source>
</evidence>
<dbReference type="Pfam" id="PF21089">
    <property type="entry name" value="PKS_DH_N"/>
    <property type="match status" value="1"/>
</dbReference>
<dbReference type="SMART" id="SM01294">
    <property type="entry name" value="PKS_PP_betabranch"/>
    <property type="match status" value="1"/>
</dbReference>
<dbReference type="CDD" id="cd00833">
    <property type="entry name" value="PKS"/>
    <property type="match status" value="1"/>
</dbReference>
<comment type="pathway">
    <text evidence="2">Antibiotic biosynthesis.</text>
</comment>
<dbReference type="OrthoDB" id="9778690at2"/>
<feature type="domain" description="Carrier" evidence="11">
    <location>
        <begin position="1711"/>
        <end position="1786"/>
    </location>
</feature>
<reference evidence="14 15" key="1">
    <citation type="submission" date="2017-09" db="EMBL/GenBank/DDBJ databases">
        <authorList>
            <person name="Lee N."/>
            <person name="Cho B.-K."/>
        </authorList>
    </citation>
    <scope>NUCLEOTIDE SEQUENCE [LARGE SCALE GENOMIC DNA]</scope>
    <source>
        <strain evidence="14 15">ATCC 12853</strain>
    </source>
</reference>
<dbReference type="InterPro" id="IPR014030">
    <property type="entry name" value="Ketoacyl_synth_N"/>
</dbReference>
<evidence type="ECO:0000256" key="9">
    <source>
        <dbReference type="PROSITE-ProRule" id="PRU01363"/>
    </source>
</evidence>
<dbReference type="Proteomes" id="UP000325529">
    <property type="component" value="Chromosome"/>
</dbReference>
<dbReference type="InterPro" id="IPR020841">
    <property type="entry name" value="PKS_Beta-ketoAc_synthase_dom"/>
</dbReference>
<evidence type="ECO:0000256" key="6">
    <source>
        <dbReference type="ARBA" id="ARBA00023194"/>
    </source>
</evidence>
<evidence type="ECO:0000256" key="4">
    <source>
        <dbReference type="ARBA" id="ARBA00022553"/>
    </source>
</evidence>
<dbReference type="Pfam" id="PF14765">
    <property type="entry name" value="PS-DH"/>
    <property type="match status" value="1"/>
</dbReference>
<dbReference type="Gene3D" id="3.40.47.10">
    <property type="match status" value="1"/>
</dbReference>
<evidence type="ECO:0000259" key="13">
    <source>
        <dbReference type="PROSITE" id="PS52019"/>
    </source>
</evidence>
<dbReference type="PANTHER" id="PTHR43775">
    <property type="entry name" value="FATTY ACID SYNTHASE"/>
    <property type="match status" value="1"/>
</dbReference>
<accession>A0A5J6GNX2</accession>
<dbReference type="PANTHER" id="PTHR43775:SF51">
    <property type="entry name" value="INACTIVE PHENOLPHTHIOCEROL SYNTHESIS POLYKETIDE SYNTHASE TYPE I PKS1-RELATED"/>
    <property type="match status" value="1"/>
</dbReference>
<dbReference type="InterPro" id="IPR036736">
    <property type="entry name" value="ACP-like_sf"/>
</dbReference>
<dbReference type="SMART" id="SM00827">
    <property type="entry name" value="PKS_AT"/>
    <property type="match status" value="1"/>
</dbReference>
<dbReference type="SUPFAM" id="SSF53901">
    <property type="entry name" value="Thiolase-like"/>
    <property type="match status" value="1"/>
</dbReference>
<gene>
    <name evidence="14" type="ORF">CP970_00310</name>
</gene>
<keyword evidence="6" id="KW-0045">Antibiotic biosynthesis</keyword>
<feature type="coiled-coil region" evidence="10">
    <location>
        <begin position="4"/>
        <end position="31"/>
    </location>
</feature>
<dbReference type="InterPro" id="IPR036291">
    <property type="entry name" value="NAD(P)-bd_dom_sf"/>
</dbReference>
<dbReference type="FunFam" id="1.10.1200.10:FF:000007">
    <property type="entry name" value="Probable polyketide synthase pks17"/>
    <property type="match status" value="1"/>
</dbReference>
<dbReference type="InterPro" id="IPR032821">
    <property type="entry name" value="PKS_assoc"/>
</dbReference>
<dbReference type="SMART" id="SM00825">
    <property type="entry name" value="PKS_KS"/>
    <property type="match status" value="1"/>
</dbReference>
<dbReference type="SMART" id="SM00823">
    <property type="entry name" value="PKS_PP"/>
    <property type="match status" value="1"/>
</dbReference>
<feature type="active site" description="Proton donor; for dehydratase activity" evidence="9">
    <location>
        <position position="1144"/>
    </location>
</feature>
<organism evidence="14 15">
    <name type="scientific">Streptomyces kanamyceticus</name>
    <dbReference type="NCBI Taxonomy" id="1967"/>
    <lineage>
        <taxon>Bacteria</taxon>
        <taxon>Bacillati</taxon>
        <taxon>Actinomycetota</taxon>
        <taxon>Actinomycetes</taxon>
        <taxon>Kitasatosporales</taxon>
        <taxon>Streptomycetaceae</taxon>
        <taxon>Streptomyces</taxon>
    </lineage>
</organism>
<sequence length="1871" mass="196122">MSDNEKLRDYLNKVMADLRRTQRRLKTVEEQSHEPIAVIGMACRYPGGAESPERLWRLVDDSGDAISGFPTDRGWDLERLRLRDPEGKEIAPEGGFVDSAAAFDAELFNISPREALAMDPQQRLVLESSYEAFERAGIDPATLRGSRTGVFVGASYTGYGADVEQIPDGLEGYTMTGSANSVVSGRVSYTFGLQGPAVTVDTACSSSLVALHWAVQSLRAGETTLALAGGAMVMPSPMEFVEFCRQQVLAADARCKAFAAAADGTGFSEGAGLVLLERLSDARRNGHRVLAVIRGSAVNQDGASNGLTAPNGPAQQRVIEAALADARLTADEVDAVEAHGTGTTLGDPIEVQALLATYGKDRPADRPLWLGSVKSNIGHTQAAAGVAGVIKTVEALRHRVLPATLHVDAPTPRVDWSSGAVRLLTERREWHDAGRPRRAAVSAFGISGTNAHLVLEEAPAEEPAQDKGEDGDKGAGTAATGLVDAVVPWPLSGRSGGALRAQADRLAAHVQDRPDLPGLDIGASLALSRGGLEHRAVVLAADRTEALTGLSALAQGVPAVDVVTGTVRPGAARVAFVFPGQGSQWVGMAAELLDTTPVFARRLAECDTALRPYVDWSVLDVVRGGADAPSLDDVVVVQVSLWAVMVSLAEVWRSVGVEPVAVVGHSQGEIAAAAVAGALSLDDAAKVVALRAIAAAEELSGKGGMATLTLSADQVAERIAPWGDRISIAALNGPNSTVVSGDQGTLDELLADCEVDEIRVRRIPAAYASHSAHVERIRDRLVRDLADVRPRTGDIPFYSTVTAGLLDTSGLDAEYWYSNLRREVRFDQTVRAMLADGVAYFVEASPHPVLAVGLQETFEAAGADGVALSTLRRDEGGPHRFLTSLAEGYVRGLPVDWHKLFAGTGAQRTELPTYAFQHERYWLDITHTAPGDAADFGLTGTGHPLLTAAVEAASGDQLLLTGRLSARTDSWLADHTLHGTTVLTGAAFAELALDAGERAGTALVESLTVEEPLTLPDGAGVQLQLTVAAPDDTGRRALALYARAESDGTTQPWVRHATGLLAPEQDDIPDGAGEWSVWPPTGAQPVSVANFQQRMSDAGQGYGPAFGGLSAVWRKGSDLYAEVALPEDHVGQAASYGLHPALLDAALQPARLEQRTGLLWTDWSGLRLRAVGAGALRVHLRTLADGAVSVTLADETGRPVGSVESVRPRPITAAELRRPDDATRDALYCLEWQPVPAAGQSAEWVVLGDDALQLTDALEESGAFPQFYDDLGELAGAVDAGLPAPELTLVSYGPHGERSDSEEALDATTRLLALVQEWLADERFTASRLVVATRGAVAATAADTVDGLAHAALWGLVRSAQAAHPGRFALVDLDADEGSLALFPSAAPAAVASGEAQFALRAGSVLVPRAVRAAGADPAAAPRPLDPEGTVLITGGTGGLGGVVARHLVKHHGVRHLLLVSRSGRGAAGADELEGELTSLGATVTIEACDVAERAPLERLLAAVPADRPLTAVLHSAGVLADAPVEALTADDVRKVFAPKVAAATHLHDLTQDTDLSAFVLFSSASGVLGSIAQANYAAANAHLNALAQWRRAHGLPAQSLAWGLWEQSGEMGAAADIAKFARAGILPLTADEGTALLDAAGALDEALLMPVHLDSAALSTRAADGTLPDLLRGLVHRPSTRRTAQQTQSAAEGSDWAERLSGLPAAEQLHRLVELVRGHVASVLGHATPEAIDPDRPFKELGFDSLTALELRNRLQAAAGLQLPASLVFDHPTLDETAAFLREQLAPGEAEVVPPALAELDRLESALLDIGADDAETREKVTNRLRALVSKWQDTGAATESATDADDGAVVDDASDAELFALLDDELDSP</sequence>
<dbReference type="Pfam" id="PF00109">
    <property type="entry name" value="ketoacyl-synt"/>
    <property type="match status" value="1"/>
</dbReference>
<dbReference type="InterPro" id="IPR014043">
    <property type="entry name" value="Acyl_transferase_dom"/>
</dbReference>
<evidence type="ECO:0000313" key="15">
    <source>
        <dbReference type="Proteomes" id="UP000325529"/>
    </source>
</evidence>
<feature type="active site" description="Proton acceptor; for dehydratase activity" evidence="9">
    <location>
        <position position="975"/>
    </location>
</feature>
<keyword evidence="8" id="KW-0012">Acyltransferase</keyword>
<evidence type="ECO:0000313" key="14">
    <source>
        <dbReference type="EMBL" id="QEU96987.1"/>
    </source>
</evidence>
<dbReference type="InterPro" id="IPR020806">
    <property type="entry name" value="PKS_PP-bd"/>
</dbReference>
<feature type="domain" description="PKS/mFAS DH" evidence="13">
    <location>
        <begin position="943"/>
        <end position="1217"/>
    </location>
</feature>
<dbReference type="Pfam" id="PF02801">
    <property type="entry name" value="Ketoacyl-synt_C"/>
    <property type="match status" value="1"/>
</dbReference>
<comment type="cofactor">
    <cofactor evidence="1">
        <name>pantetheine 4'-phosphate</name>
        <dbReference type="ChEBI" id="CHEBI:47942"/>
    </cofactor>
</comment>
<evidence type="ECO:0000256" key="1">
    <source>
        <dbReference type="ARBA" id="ARBA00001957"/>
    </source>
</evidence>
<evidence type="ECO:0000256" key="3">
    <source>
        <dbReference type="ARBA" id="ARBA00022450"/>
    </source>
</evidence>
<dbReference type="Gene3D" id="3.30.70.3290">
    <property type="match status" value="1"/>
</dbReference>
<dbReference type="Gene3D" id="3.40.366.10">
    <property type="entry name" value="Malonyl-Coenzyme A Acyl Carrier Protein, domain 2"/>
    <property type="match status" value="1"/>
</dbReference>
<evidence type="ECO:0000259" key="11">
    <source>
        <dbReference type="PROSITE" id="PS50075"/>
    </source>
</evidence>
<dbReference type="FunFam" id="3.40.366.10:FF:000002">
    <property type="entry name" value="Probable polyketide synthase 2"/>
    <property type="match status" value="1"/>
</dbReference>
<keyword evidence="3" id="KW-0596">Phosphopantetheine</keyword>
<feature type="region of interest" description="N-terminal hotdog fold" evidence="9">
    <location>
        <begin position="943"/>
        <end position="1068"/>
    </location>
</feature>
<dbReference type="SMART" id="SM00822">
    <property type="entry name" value="PKS_KR"/>
    <property type="match status" value="1"/>
</dbReference>
<keyword evidence="5" id="KW-0808">Transferase</keyword>
<name>A0A5J6GNX2_STRKN</name>
<dbReference type="PROSITE" id="PS00606">
    <property type="entry name" value="KS3_1"/>
    <property type="match status" value="1"/>
</dbReference>
<dbReference type="SMART" id="SM00826">
    <property type="entry name" value="PKS_DH"/>
    <property type="match status" value="1"/>
</dbReference>
<dbReference type="InterPro" id="IPR016035">
    <property type="entry name" value="Acyl_Trfase/lysoPLipase"/>
</dbReference>
<keyword evidence="10" id="KW-0175">Coiled coil</keyword>
<dbReference type="Pfam" id="PF00698">
    <property type="entry name" value="Acyl_transf_1"/>
    <property type="match status" value="1"/>
</dbReference>
<dbReference type="Gene3D" id="3.40.50.720">
    <property type="entry name" value="NAD(P)-binding Rossmann-like Domain"/>
    <property type="match status" value="1"/>
</dbReference>
<dbReference type="EMBL" id="CP023699">
    <property type="protein sequence ID" value="QEU96987.1"/>
    <property type="molecule type" value="Genomic_DNA"/>
</dbReference>
<dbReference type="GO" id="GO:0006633">
    <property type="term" value="P:fatty acid biosynthetic process"/>
    <property type="evidence" value="ECO:0007669"/>
    <property type="project" value="InterPro"/>
</dbReference>
<dbReference type="Pfam" id="PF08659">
    <property type="entry name" value="KR"/>
    <property type="match status" value="1"/>
</dbReference>
<evidence type="ECO:0000256" key="7">
    <source>
        <dbReference type="ARBA" id="ARBA00023268"/>
    </source>
</evidence>
<dbReference type="CDD" id="cd08956">
    <property type="entry name" value="KR_3_FAS_SDR_x"/>
    <property type="match status" value="1"/>
</dbReference>